<reference evidence="2 3" key="1">
    <citation type="journal article" date="2018" name="IMA Fungus">
        <title>IMA Genome-F 9: Draft genome sequence of Annulohypoxylon stygium, Aspergillus mulundensis, Berkeleyomyces basicola (syn. Thielaviopsis basicola), Ceratocystis smalleyi, two Cercospora beticola strains, Coleophoma cylindrospora, Fusarium fracticaudum, Phialophora cf. hyalina, and Morchella septimelata.</title>
        <authorList>
            <person name="Wingfield B.D."/>
            <person name="Bills G.F."/>
            <person name="Dong Y."/>
            <person name="Huang W."/>
            <person name="Nel W.J."/>
            <person name="Swalarsk-Parry B.S."/>
            <person name="Vaghefi N."/>
            <person name="Wilken P.M."/>
            <person name="An Z."/>
            <person name="de Beer Z.W."/>
            <person name="De Vos L."/>
            <person name="Chen L."/>
            <person name="Duong T.A."/>
            <person name="Gao Y."/>
            <person name="Hammerbacher A."/>
            <person name="Kikkert J.R."/>
            <person name="Li Y."/>
            <person name="Li H."/>
            <person name="Li K."/>
            <person name="Li Q."/>
            <person name="Liu X."/>
            <person name="Ma X."/>
            <person name="Naidoo K."/>
            <person name="Pethybridge S.J."/>
            <person name="Sun J."/>
            <person name="Steenkamp E.T."/>
            <person name="van der Nest M.A."/>
            <person name="van Wyk S."/>
            <person name="Wingfield M.J."/>
            <person name="Xiong C."/>
            <person name="Yue Q."/>
            <person name="Zhang X."/>
        </authorList>
    </citation>
    <scope>NUCLEOTIDE SEQUENCE [LARGE SCALE GENOMIC DNA]</scope>
    <source>
        <strain evidence="2 3">BP6252</strain>
    </source>
</reference>
<evidence type="ECO:0000313" key="2">
    <source>
        <dbReference type="EMBL" id="RDW71060.1"/>
    </source>
</evidence>
<dbReference type="AlphaFoldDB" id="A0A3D8RAQ5"/>
<feature type="region of interest" description="Disordered" evidence="1">
    <location>
        <begin position="105"/>
        <end position="140"/>
    </location>
</feature>
<accession>A0A3D8RAQ5</accession>
<feature type="compositionally biased region" description="Basic and acidic residues" evidence="1">
    <location>
        <begin position="116"/>
        <end position="125"/>
    </location>
</feature>
<name>A0A3D8RAQ5_9HELO</name>
<dbReference type="Proteomes" id="UP000256645">
    <property type="component" value="Unassembled WGS sequence"/>
</dbReference>
<feature type="region of interest" description="Disordered" evidence="1">
    <location>
        <begin position="1"/>
        <end position="39"/>
    </location>
</feature>
<gene>
    <name evidence="2" type="ORF">BP6252_07623</name>
</gene>
<feature type="compositionally biased region" description="Polar residues" evidence="1">
    <location>
        <begin position="20"/>
        <end position="39"/>
    </location>
</feature>
<dbReference type="EMBL" id="PDLM01000008">
    <property type="protein sequence ID" value="RDW71060.1"/>
    <property type="molecule type" value="Genomic_DNA"/>
</dbReference>
<dbReference type="OrthoDB" id="5399555at2759"/>
<keyword evidence="3" id="KW-1185">Reference proteome</keyword>
<proteinExistence type="predicted"/>
<organism evidence="2 3">
    <name type="scientific">Coleophoma cylindrospora</name>
    <dbReference type="NCBI Taxonomy" id="1849047"/>
    <lineage>
        <taxon>Eukaryota</taxon>
        <taxon>Fungi</taxon>
        <taxon>Dikarya</taxon>
        <taxon>Ascomycota</taxon>
        <taxon>Pezizomycotina</taxon>
        <taxon>Leotiomycetes</taxon>
        <taxon>Helotiales</taxon>
        <taxon>Dermateaceae</taxon>
        <taxon>Coleophoma</taxon>
    </lineage>
</organism>
<evidence type="ECO:0000256" key="1">
    <source>
        <dbReference type="SAM" id="MobiDB-lite"/>
    </source>
</evidence>
<comment type="caution">
    <text evidence="2">The sequence shown here is derived from an EMBL/GenBank/DDBJ whole genome shotgun (WGS) entry which is preliminary data.</text>
</comment>
<feature type="compositionally biased region" description="Low complexity" evidence="1">
    <location>
        <begin position="1"/>
        <end position="13"/>
    </location>
</feature>
<protein>
    <submittedName>
        <fullName evidence="2">Uncharacterized protein</fullName>
    </submittedName>
</protein>
<sequence>MSSKRASRLSLSKGAPPLTTDEQLSSKRTSTRFSTYSNAPTVNTVKTSYTSDSAHQEISDIEQGLEKLDNKKLASQRFMISEEKTENLNKLALGAKLERALGRRMGGQDAVMRKKAPAEEKENEKAAAPTSVDQEKTIAA</sequence>
<evidence type="ECO:0000313" key="3">
    <source>
        <dbReference type="Proteomes" id="UP000256645"/>
    </source>
</evidence>